<feature type="compositionally biased region" description="Basic and acidic residues" evidence="1">
    <location>
        <begin position="229"/>
        <end position="255"/>
    </location>
</feature>
<dbReference type="Gene3D" id="1.10.510.10">
    <property type="entry name" value="Transferase(Phosphotransferase) domain 1"/>
    <property type="match status" value="1"/>
</dbReference>
<evidence type="ECO:0000313" key="3">
    <source>
        <dbReference type="Proteomes" id="UP001342314"/>
    </source>
</evidence>
<protein>
    <recommendedName>
        <fullName evidence="4">Non-specific serine/threonine protein kinase</fullName>
    </recommendedName>
</protein>
<feature type="compositionally biased region" description="Low complexity" evidence="1">
    <location>
        <begin position="276"/>
        <end position="290"/>
    </location>
</feature>
<feature type="region of interest" description="Disordered" evidence="1">
    <location>
        <begin position="229"/>
        <end position="344"/>
    </location>
</feature>
<name>A0AAV5GM65_9BASI</name>
<dbReference type="InterPro" id="IPR008266">
    <property type="entry name" value="Tyr_kinase_AS"/>
</dbReference>
<evidence type="ECO:0000313" key="2">
    <source>
        <dbReference type="EMBL" id="GJN90600.1"/>
    </source>
</evidence>
<dbReference type="InterPro" id="IPR011009">
    <property type="entry name" value="Kinase-like_dom_sf"/>
</dbReference>
<dbReference type="AlphaFoldDB" id="A0AAV5GM65"/>
<dbReference type="EMBL" id="BQKY01000007">
    <property type="protein sequence ID" value="GJN90600.1"/>
    <property type="molecule type" value="Genomic_DNA"/>
</dbReference>
<dbReference type="Proteomes" id="UP001342314">
    <property type="component" value="Unassembled WGS sequence"/>
</dbReference>
<feature type="region of interest" description="Disordered" evidence="1">
    <location>
        <begin position="723"/>
        <end position="768"/>
    </location>
</feature>
<organism evidence="2 3">
    <name type="scientific">Rhodotorula paludigena</name>
    <dbReference type="NCBI Taxonomy" id="86838"/>
    <lineage>
        <taxon>Eukaryota</taxon>
        <taxon>Fungi</taxon>
        <taxon>Dikarya</taxon>
        <taxon>Basidiomycota</taxon>
        <taxon>Pucciniomycotina</taxon>
        <taxon>Microbotryomycetes</taxon>
        <taxon>Sporidiobolales</taxon>
        <taxon>Sporidiobolaceae</taxon>
        <taxon>Rhodotorula</taxon>
    </lineage>
</organism>
<comment type="caution">
    <text evidence="2">The sequence shown here is derived from an EMBL/GenBank/DDBJ whole genome shotgun (WGS) entry which is preliminary data.</text>
</comment>
<proteinExistence type="predicted"/>
<evidence type="ECO:0000256" key="1">
    <source>
        <dbReference type="SAM" id="MobiDB-lite"/>
    </source>
</evidence>
<dbReference type="GO" id="GO:0004672">
    <property type="term" value="F:protein kinase activity"/>
    <property type="evidence" value="ECO:0007669"/>
    <property type="project" value="InterPro"/>
</dbReference>
<dbReference type="PROSITE" id="PS00109">
    <property type="entry name" value="PROTEIN_KINASE_TYR"/>
    <property type="match status" value="1"/>
</dbReference>
<evidence type="ECO:0008006" key="4">
    <source>
        <dbReference type="Google" id="ProtNLM"/>
    </source>
</evidence>
<dbReference type="SUPFAM" id="SSF56112">
    <property type="entry name" value="Protein kinase-like (PK-like)"/>
    <property type="match status" value="1"/>
</dbReference>
<reference evidence="2 3" key="1">
    <citation type="submission" date="2021-12" db="EMBL/GenBank/DDBJ databases">
        <title>High titer production of polyol ester of fatty acids by Rhodotorula paludigena BS15 towards product separation-free biomass refinery.</title>
        <authorList>
            <person name="Mano J."/>
            <person name="Ono H."/>
            <person name="Tanaka T."/>
            <person name="Naito K."/>
            <person name="Sushida H."/>
            <person name="Ike M."/>
            <person name="Tokuyasu K."/>
            <person name="Kitaoka M."/>
        </authorList>
    </citation>
    <scope>NUCLEOTIDE SEQUENCE [LARGE SCALE GENOMIC DNA]</scope>
    <source>
        <strain evidence="2 3">BS15</strain>
    </source>
</reference>
<gene>
    <name evidence="2" type="ORF">Rhopal_003612-T1</name>
</gene>
<sequence length="960" mass="102972">MDKLYGSGFDALRGMLNSLDLSSHLPSLSIATKRYSNIIPDHSLFADGKPVMLIEDKSIAASSSGGLFMLIKELKGPGGVAWIDVPAIRRLAGEQSETRSGVRVMFAKNLFVSTLPDSQCYHHLYLSPVDLARGHVVPLTSADAALPPAYVYLVASPAPLDAPASFLTSFLTVMCPELATRAVSRFLLDSPNFTELRRLLADIGYSIDCEAAGIDFNRLRDMAELEIRGAGGGDDKEREMEGSAGEGGKKQKDVVEEQDDAQEQNVAALQGDEDAATAPAGEAGPPTDAAHPGADLASPDDVEPRDTEVAKSAAAALGRAVKRRADLPASKPSSSKRRKKDDENVEAARILDDFLANPEQPGHMLIAAQEQLATFGFSVGDTVLRLVSLIHHASAPPAASAAAPPFESATTEFEISKLFVEDSHLAPKLVAVIPELQEFIATQSLAAFSGDGDEAKIHRRIGEFYWAQRDFRSALHAFLSVFHDWPLFNGDCATERDTSAVVQQLYGQGLPRLVELLQTVDPTTIVPLISMAARTLNGVICVDAVSVDGEIRGLFEKNIHSSGRAGLGTQLKDSEGDGVKWLDVPMTYKEGETERSGLRVMFSKNLYASSVTKPSCLLHWYATPAECCFACLVPIKSRTDNPNAPPAYIYISPGASPLDAPGLLISTAAPLLDPASFVKAVTRRLADAPQHAPLRHRLADLGYKLDCDSEGVDFARLRAFTDVEGGDVGRPGSTSQEGQVTVDGGKEGAPPAPDDSASSLSGQQGEDKPSSFIAQYFFLPESSATARRLTRITEHTPPSTPESQPTRIRLDYPPIKIGKDVTVVSGAINGQRVVCKFGPAVADEARFYRSLDGSDITPSFLGLFSSSHENEDALLTAESGQCLRLVGFADLPSDARPRLLSKIEALHRVHGIEHGDLAPRNVVVDDDGEPRIVDFADASFHDCSGDCPELKYARELLSAT</sequence>
<accession>A0AAV5GM65</accession>
<keyword evidence="3" id="KW-1185">Reference proteome</keyword>